<feature type="compositionally biased region" description="Basic residues" evidence="1">
    <location>
        <begin position="49"/>
        <end position="66"/>
    </location>
</feature>
<name>A0ABM9UMV3_SARVE</name>
<keyword evidence="2" id="KW-1133">Transmembrane helix</keyword>
<protein>
    <submittedName>
        <fullName evidence="3">Uncharacterized protein</fullName>
    </submittedName>
</protein>
<dbReference type="RefSeq" id="WP_055257406.1">
    <property type="nucleotide sequence ID" value="NZ_BCMV01000078.1"/>
</dbReference>
<organism evidence="3 4">
    <name type="scientific">Sarcina ventriculi</name>
    <name type="common">Clostridium ventriculi</name>
    <dbReference type="NCBI Taxonomy" id="1267"/>
    <lineage>
        <taxon>Bacteria</taxon>
        <taxon>Bacillati</taxon>
        <taxon>Bacillota</taxon>
        <taxon>Clostridia</taxon>
        <taxon>Eubacteriales</taxon>
        <taxon>Clostridiaceae</taxon>
        <taxon>Sarcina</taxon>
    </lineage>
</organism>
<keyword evidence="4" id="KW-1185">Reference proteome</keyword>
<evidence type="ECO:0000313" key="4">
    <source>
        <dbReference type="Proteomes" id="UP000095488"/>
    </source>
</evidence>
<dbReference type="Proteomes" id="UP000095488">
    <property type="component" value="Unassembled WGS sequence"/>
</dbReference>
<evidence type="ECO:0000256" key="2">
    <source>
        <dbReference type="SAM" id="Phobius"/>
    </source>
</evidence>
<feature type="compositionally biased region" description="Polar residues" evidence="1">
    <location>
        <begin position="73"/>
        <end position="83"/>
    </location>
</feature>
<proteinExistence type="predicted"/>
<sequence>MNTIAVIKGILTLGLVIFICYMIIKAKKGVKRYKNTNNKKMTKTVSKSSKGKSTSKRANISRKSKSSNRNSRYVKTNTSSSHR</sequence>
<reference evidence="3 4" key="1">
    <citation type="submission" date="2015-09" db="EMBL/GenBank/DDBJ databases">
        <authorList>
            <consortium name="Pathogen Informatics"/>
        </authorList>
    </citation>
    <scope>NUCLEOTIDE SEQUENCE [LARGE SCALE GENOMIC DNA]</scope>
    <source>
        <strain evidence="3 4">2789STDY5834858</strain>
    </source>
</reference>
<comment type="caution">
    <text evidence="3">The sequence shown here is derived from an EMBL/GenBank/DDBJ whole genome shotgun (WGS) entry which is preliminary data.</text>
</comment>
<gene>
    <name evidence="3" type="ORF">ERS852473_00512</name>
</gene>
<feature type="transmembrane region" description="Helical" evidence="2">
    <location>
        <begin position="6"/>
        <end position="24"/>
    </location>
</feature>
<accession>A0ABM9UMV3</accession>
<evidence type="ECO:0000313" key="3">
    <source>
        <dbReference type="EMBL" id="CUN57197.1"/>
    </source>
</evidence>
<keyword evidence="2" id="KW-0812">Transmembrane</keyword>
<feature type="compositionally biased region" description="Low complexity" evidence="1">
    <location>
        <begin position="35"/>
        <end position="48"/>
    </location>
</feature>
<evidence type="ECO:0000256" key="1">
    <source>
        <dbReference type="SAM" id="MobiDB-lite"/>
    </source>
</evidence>
<feature type="region of interest" description="Disordered" evidence="1">
    <location>
        <begin position="35"/>
        <end position="83"/>
    </location>
</feature>
<dbReference type="EMBL" id="CYZR01000002">
    <property type="protein sequence ID" value="CUN57197.1"/>
    <property type="molecule type" value="Genomic_DNA"/>
</dbReference>
<keyword evidence="2" id="KW-0472">Membrane</keyword>